<dbReference type="InParanoid" id="A0A059BBQ8"/>
<organism evidence="1">
    <name type="scientific">Eucalyptus grandis</name>
    <name type="common">Flooded gum</name>
    <dbReference type="NCBI Taxonomy" id="71139"/>
    <lineage>
        <taxon>Eukaryota</taxon>
        <taxon>Viridiplantae</taxon>
        <taxon>Streptophyta</taxon>
        <taxon>Embryophyta</taxon>
        <taxon>Tracheophyta</taxon>
        <taxon>Spermatophyta</taxon>
        <taxon>Magnoliopsida</taxon>
        <taxon>eudicotyledons</taxon>
        <taxon>Gunneridae</taxon>
        <taxon>Pentapetalae</taxon>
        <taxon>rosids</taxon>
        <taxon>malvids</taxon>
        <taxon>Myrtales</taxon>
        <taxon>Myrtaceae</taxon>
        <taxon>Myrtoideae</taxon>
        <taxon>Eucalypteae</taxon>
        <taxon>Eucalyptus</taxon>
    </lineage>
</organism>
<evidence type="ECO:0000313" key="1">
    <source>
        <dbReference type="EMBL" id="KCW63115.1"/>
    </source>
</evidence>
<proteinExistence type="predicted"/>
<protein>
    <submittedName>
        <fullName evidence="1">Uncharacterized protein</fullName>
    </submittedName>
</protein>
<dbReference type="EMBL" id="KK198759">
    <property type="protein sequence ID" value="KCW63115.1"/>
    <property type="molecule type" value="Genomic_DNA"/>
</dbReference>
<accession>A0A059BBQ8</accession>
<gene>
    <name evidence="1" type="ORF">EUGRSUZ_G00724</name>
</gene>
<sequence length="95" mass="10861">MEMEFVQVCKVHGGSYAYSSVEFGEGQKFELLITRFSSSSQFPCTFVTRKFGEGQKFKLLIMRFSGCESEYISKFCPRCVVLVFDSNSIRNSPHC</sequence>
<reference evidence="1" key="1">
    <citation type="submission" date="2013-07" db="EMBL/GenBank/DDBJ databases">
        <title>The genome of Eucalyptus grandis.</title>
        <authorList>
            <person name="Schmutz J."/>
            <person name="Hayes R."/>
            <person name="Myburg A."/>
            <person name="Tuskan G."/>
            <person name="Grattapaglia D."/>
            <person name="Rokhsar D.S."/>
        </authorList>
    </citation>
    <scope>NUCLEOTIDE SEQUENCE</scope>
    <source>
        <tissue evidence="1">Leaf extractions</tissue>
    </source>
</reference>
<name>A0A059BBQ8_EUCGR</name>
<dbReference type="AlphaFoldDB" id="A0A059BBQ8"/>
<dbReference type="Gramene" id="KCW63115">
    <property type="protein sequence ID" value="KCW63115"/>
    <property type="gene ID" value="EUGRSUZ_G00724"/>
</dbReference>